<feature type="coiled-coil region" evidence="1">
    <location>
        <begin position="82"/>
        <end position="109"/>
    </location>
</feature>
<evidence type="ECO:0000313" key="3">
    <source>
        <dbReference type="EMBL" id="KAG6511600.1"/>
    </source>
</evidence>
<evidence type="ECO:0000256" key="1">
    <source>
        <dbReference type="SAM" id="Coils"/>
    </source>
</evidence>
<feature type="compositionally biased region" description="Low complexity" evidence="2">
    <location>
        <begin position="143"/>
        <end position="152"/>
    </location>
</feature>
<comment type="caution">
    <text evidence="3">The sequence shown here is derived from an EMBL/GenBank/DDBJ whole genome shotgun (WGS) entry which is preliminary data.</text>
</comment>
<sequence length="211" mass="24599">MDSPTDAPPPHRHRRKPLQIKDINVSTDDALKSKSKPISMRIQRPMGLSFGKENHCPISPRKEEAELEYELAPRDPSLAEELASVRKRRERLREEREKTEKELREKDLMMERWAMDLEKRAEEQRNMELELRLLIKLQDLRSSSSVLSPVQSLRDKEQKKNMEVQSQMSSPVQSLREKERLKCVELQLQAPDDDEETNEASEQSSDGKGVK</sequence>
<dbReference type="PANTHER" id="PTHR36790">
    <property type="entry name" value="MYELIN TRANSCRIPTION FACTOR"/>
    <property type="match status" value="1"/>
</dbReference>
<feature type="region of interest" description="Disordered" evidence="2">
    <location>
        <begin position="143"/>
        <end position="211"/>
    </location>
</feature>
<proteinExistence type="predicted"/>
<feature type="compositionally biased region" description="Polar residues" evidence="2">
    <location>
        <begin position="200"/>
        <end position="211"/>
    </location>
</feature>
<evidence type="ECO:0000256" key="2">
    <source>
        <dbReference type="SAM" id="MobiDB-lite"/>
    </source>
</evidence>
<gene>
    <name evidence="3" type="ORF">ZIOFF_029673</name>
</gene>
<reference evidence="3 4" key="1">
    <citation type="submission" date="2020-08" db="EMBL/GenBank/DDBJ databases">
        <title>Plant Genome Project.</title>
        <authorList>
            <person name="Zhang R.-G."/>
        </authorList>
    </citation>
    <scope>NUCLEOTIDE SEQUENCE [LARGE SCALE GENOMIC DNA]</scope>
    <source>
        <tissue evidence="3">Rhizome</tissue>
    </source>
</reference>
<keyword evidence="4" id="KW-1185">Reference proteome</keyword>
<keyword evidence="1" id="KW-0175">Coiled coil</keyword>
<dbReference type="Proteomes" id="UP000734854">
    <property type="component" value="Unassembled WGS sequence"/>
</dbReference>
<protein>
    <submittedName>
        <fullName evidence="3">Uncharacterized protein</fullName>
    </submittedName>
</protein>
<dbReference type="OrthoDB" id="982181at2759"/>
<name>A0A8J5L4C8_ZINOF</name>
<accession>A0A8J5L4C8</accession>
<feature type="compositionally biased region" description="Polar residues" evidence="2">
    <location>
        <begin position="163"/>
        <end position="173"/>
    </location>
</feature>
<dbReference type="PANTHER" id="PTHR36790:SF1">
    <property type="entry name" value="MYELIN TRANSCRIPTION FACTOR"/>
    <property type="match status" value="1"/>
</dbReference>
<dbReference type="AlphaFoldDB" id="A0A8J5L4C8"/>
<feature type="compositionally biased region" description="Basic and acidic residues" evidence="2">
    <location>
        <begin position="153"/>
        <end position="162"/>
    </location>
</feature>
<feature type="region of interest" description="Disordered" evidence="2">
    <location>
        <begin position="1"/>
        <end position="57"/>
    </location>
</feature>
<organism evidence="3 4">
    <name type="scientific">Zingiber officinale</name>
    <name type="common">Ginger</name>
    <name type="synonym">Amomum zingiber</name>
    <dbReference type="NCBI Taxonomy" id="94328"/>
    <lineage>
        <taxon>Eukaryota</taxon>
        <taxon>Viridiplantae</taxon>
        <taxon>Streptophyta</taxon>
        <taxon>Embryophyta</taxon>
        <taxon>Tracheophyta</taxon>
        <taxon>Spermatophyta</taxon>
        <taxon>Magnoliopsida</taxon>
        <taxon>Liliopsida</taxon>
        <taxon>Zingiberales</taxon>
        <taxon>Zingiberaceae</taxon>
        <taxon>Zingiber</taxon>
    </lineage>
</organism>
<evidence type="ECO:0000313" key="4">
    <source>
        <dbReference type="Proteomes" id="UP000734854"/>
    </source>
</evidence>
<dbReference type="EMBL" id="JACMSC010000008">
    <property type="protein sequence ID" value="KAG6511600.1"/>
    <property type="molecule type" value="Genomic_DNA"/>
</dbReference>